<organism evidence="11 12">
    <name type="scientific">Paractinoplanes pyxinae</name>
    <dbReference type="NCBI Taxonomy" id="2997416"/>
    <lineage>
        <taxon>Bacteria</taxon>
        <taxon>Bacillati</taxon>
        <taxon>Actinomycetota</taxon>
        <taxon>Actinomycetes</taxon>
        <taxon>Micromonosporales</taxon>
        <taxon>Micromonosporaceae</taxon>
        <taxon>Paractinoplanes</taxon>
    </lineage>
</organism>
<evidence type="ECO:0000313" key="11">
    <source>
        <dbReference type="EMBL" id="MCY1138851.1"/>
    </source>
</evidence>
<dbReference type="InterPro" id="IPR004821">
    <property type="entry name" value="Cyt_trans-like"/>
</dbReference>
<dbReference type="EMBL" id="JAPNTZ010000004">
    <property type="protein sequence ID" value="MCY1138851.1"/>
    <property type="molecule type" value="Genomic_DNA"/>
</dbReference>
<dbReference type="GO" id="GO:0004595">
    <property type="term" value="F:pantetheine-phosphate adenylyltransferase activity"/>
    <property type="evidence" value="ECO:0007669"/>
    <property type="project" value="UniProtKB-EC"/>
</dbReference>
<evidence type="ECO:0000259" key="10">
    <source>
        <dbReference type="Pfam" id="PF01467"/>
    </source>
</evidence>
<evidence type="ECO:0000256" key="2">
    <source>
        <dbReference type="ARBA" id="ARBA00022679"/>
    </source>
</evidence>
<keyword evidence="7" id="KW-0173">Coenzyme A biosynthesis</keyword>
<evidence type="ECO:0000313" key="12">
    <source>
        <dbReference type="Proteomes" id="UP001151002"/>
    </source>
</evidence>
<dbReference type="Pfam" id="PF01467">
    <property type="entry name" value="CTP_transf_like"/>
    <property type="match status" value="1"/>
</dbReference>
<name>A0ABT4AXA0_9ACTN</name>
<keyword evidence="12" id="KW-1185">Reference proteome</keyword>
<dbReference type="RefSeq" id="WP_267562889.1">
    <property type="nucleotide sequence ID" value="NZ_JAPNTZ010000004.1"/>
</dbReference>
<dbReference type="PANTHER" id="PTHR21342:SF1">
    <property type="entry name" value="PHOSPHOPANTETHEINE ADENYLYLTRANSFERASE"/>
    <property type="match status" value="1"/>
</dbReference>
<keyword evidence="1" id="KW-0963">Cytoplasm</keyword>
<proteinExistence type="predicted"/>
<evidence type="ECO:0000256" key="3">
    <source>
        <dbReference type="ARBA" id="ARBA00022695"/>
    </source>
</evidence>
<keyword evidence="5" id="KW-0067">ATP-binding</keyword>
<gene>
    <name evidence="11" type="primary">coaD</name>
    <name evidence="11" type="ORF">OWR29_12655</name>
</gene>
<evidence type="ECO:0000256" key="6">
    <source>
        <dbReference type="ARBA" id="ARBA00022842"/>
    </source>
</evidence>
<evidence type="ECO:0000256" key="1">
    <source>
        <dbReference type="ARBA" id="ARBA00022490"/>
    </source>
</evidence>
<dbReference type="NCBIfam" id="TIGR00125">
    <property type="entry name" value="cyt_tran_rel"/>
    <property type="match status" value="1"/>
</dbReference>
<evidence type="ECO:0000256" key="7">
    <source>
        <dbReference type="ARBA" id="ARBA00022993"/>
    </source>
</evidence>
<dbReference type="NCBIfam" id="TIGR01510">
    <property type="entry name" value="coaD_prev_kdtB"/>
    <property type="match status" value="1"/>
</dbReference>
<dbReference type="Proteomes" id="UP001151002">
    <property type="component" value="Unassembled WGS sequence"/>
</dbReference>
<keyword evidence="4" id="KW-0547">Nucleotide-binding</keyword>
<dbReference type="EC" id="2.7.7.3" evidence="9"/>
<dbReference type="InterPro" id="IPR014729">
    <property type="entry name" value="Rossmann-like_a/b/a_fold"/>
</dbReference>
<keyword evidence="3 11" id="KW-0548">Nucleotidyltransferase</keyword>
<dbReference type="InterPro" id="IPR001980">
    <property type="entry name" value="PPAT"/>
</dbReference>
<evidence type="ECO:0000256" key="9">
    <source>
        <dbReference type="NCBIfam" id="TIGR01510"/>
    </source>
</evidence>
<evidence type="ECO:0000256" key="8">
    <source>
        <dbReference type="ARBA" id="ARBA00029346"/>
    </source>
</evidence>
<reference evidence="11" key="1">
    <citation type="submission" date="2022-11" db="EMBL/GenBank/DDBJ databases">
        <authorList>
            <person name="Somphong A."/>
            <person name="Phongsopitanun W."/>
        </authorList>
    </citation>
    <scope>NUCLEOTIDE SEQUENCE</scope>
    <source>
        <strain evidence="11">Pm04-4</strain>
    </source>
</reference>
<feature type="domain" description="Cytidyltransferase-like" evidence="10">
    <location>
        <begin position="5"/>
        <end position="132"/>
    </location>
</feature>
<keyword evidence="6" id="KW-0460">Magnesium</keyword>
<evidence type="ECO:0000256" key="4">
    <source>
        <dbReference type="ARBA" id="ARBA00022741"/>
    </source>
</evidence>
<dbReference type="Gene3D" id="3.40.50.620">
    <property type="entry name" value="HUPs"/>
    <property type="match status" value="1"/>
</dbReference>
<comment type="catalytic activity">
    <reaction evidence="8">
        <text>(R)-4'-phosphopantetheine + ATP + H(+) = 3'-dephospho-CoA + diphosphate</text>
        <dbReference type="Rhea" id="RHEA:19801"/>
        <dbReference type="ChEBI" id="CHEBI:15378"/>
        <dbReference type="ChEBI" id="CHEBI:30616"/>
        <dbReference type="ChEBI" id="CHEBI:33019"/>
        <dbReference type="ChEBI" id="CHEBI:57328"/>
        <dbReference type="ChEBI" id="CHEBI:61723"/>
        <dbReference type="EC" id="2.7.7.3"/>
    </reaction>
</comment>
<dbReference type="PRINTS" id="PR01020">
    <property type="entry name" value="LPSBIOSNTHSS"/>
</dbReference>
<protein>
    <recommendedName>
        <fullName evidence="9">Pantetheine-phosphate adenylyltransferase</fullName>
        <ecNumber evidence="9">2.7.7.3</ecNumber>
    </recommendedName>
</protein>
<sequence length="135" mass="14335">MSRAVFPGTFDPLTAGHLDVVERARHLFDDLVVLVAVNAAKNPAREGEARAAAVRAALPAGWGNVSVSAWRGLTADFCHRHNVDVIVRGVRNPGDVRHEQELAAMNQSLGIPTLLIPTRPALATVSSTAARAFPA</sequence>
<comment type="caution">
    <text evidence="11">The sequence shown here is derived from an EMBL/GenBank/DDBJ whole genome shotgun (WGS) entry which is preliminary data.</text>
</comment>
<dbReference type="SUPFAM" id="SSF52374">
    <property type="entry name" value="Nucleotidylyl transferase"/>
    <property type="match status" value="1"/>
</dbReference>
<keyword evidence="2 11" id="KW-0808">Transferase</keyword>
<dbReference type="PANTHER" id="PTHR21342">
    <property type="entry name" value="PHOSPHOPANTETHEINE ADENYLYLTRANSFERASE"/>
    <property type="match status" value="1"/>
</dbReference>
<accession>A0ABT4AXA0</accession>
<evidence type="ECO:0000256" key="5">
    <source>
        <dbReference type="ARBA" id="ARBA00022840"/>
    </source>
</evidence>